<dbReference type="Proteomes" id="UP001302652">
    <property type="component" value="Chromosome 1"/>
</dbReference>
<gene>
    <name evidence="1" type="ORF">RW095_26715</name>
</gene>
<evidence type="ECO:0000313" key="1">
    <source>
        <dbReference type="EMBL" id="WOD19805.1"/>
    </source>
</evidence>
<keyword evidence="2" id="KW-1185">Reference proteome</keyword>
<organism evidence="1 2">
    <name type="scientific">Paraburkholderia kirstenboschensis</name>
    <dbReference type="NCBI Taxonomy" id="1245436"/>
    <lineage>
        <taxon>Bacteria</taxon>
        <taxon>Pseudomonadati</taxon>
        <taxon>Pseudomonadota</taxon>
        <taxon>Betaproteobacteria</taxon>
        <taxon>Burkholderiales</taxon>
        <taxon>Burkholderiaceae</taxon>
        <taxon>Paraburkholderia</taxon>
    </lineage>
</organism>
<accession>A0ABZ0ESQ5</accession>
<dbReference type="RefSeq" id="WP_317021828.1">
    <property type="nucleotide sequence ID" value="NZ_CP136513.1"/>
</dbReference>
<evidence type="ECO:0000313" key="2">
    <source>
        <dbReference type="Proteomes" id="UP001302652"/>
    </source>
</evidence>
<proteinExistence type="predicted"/>
<evidence type="ECO:0008006" key="3">
    <source>
        <dbReference type="Google" id="ProtNLM"/>
    </source>
</evidence>
<sequence>MRELPMLFSGAMVRALLDGRKTQTRRIVKLPHNNPLGQWEPTTVGGENGGKTAAGATVPLQGGIWHTRTGDALLCPHGQPGDRLWVRETCAAEELRDGLDGVRYLADKGFMPIADTQDAAERWIVLNAYRGQKGAVVPAIHMPRWASRIALEIVSVRVERLQQIDEASAKAEGVEPVKHGPIWPTFEEKQCWRGYMNHERAYRDTALDSFNSLWRSINRPESWDANPWVWVVEFKRVA</sequence>
<protein>
    <recommendedName>
        <fullName evidence="3">Phage-related protein</fullName>
    </recommendedName>
</protein>
<name>A0ABZ0ESQ5_9BURK</name>
<reference evidence="1 2" key="1">
    <citation type="submission" date="2023-10" db="EMBL/GenBank/DDBJ databases">
        <title>Surface-active antibiotics is a multifunctional adaptation for post-fire microbes.</title>
        <authorList>
            <person name="Liu M.D."/>
            <person name="Du Y."/>
            <person name="Koupaei S.K."/>
            <person name="Kim N.R."/>
            <person name="Zhang W."/>
            <person name="Traxler M.F."/>
        </authorList>
    </citation>
    <scope>NUCLEOTIDE SEQUENCE [LARGE SCALE GENOMIC DNA]</scope>
    <source>
        <strain evidence="1 2">F3</strain>
    </source>
</reference>
<dbReference type="EMBL" id="CP136513">
    <property type="protein sequence ID" value="WOD19805.1"/>
    <property type="molecule type" value="Genomic_DNA"/>
</dbReference>